<comment type="caution">
    <text evidence="1">The sequence shown here is derived from an EMBL/GenBank/DDBJ whole genome shotgun (WGS) entry which is preliminary data.</text>
</comment>
<evidence type="ECO:0000313" key="2">
    <source>
        <dbReference type="Proteomes" id="UP001372834"/>
    </source>
</evidence>
<dbReference type="EMBL" id="JAWJWE010000045">
    <property type="protein sequence ID" value="KAK6617110.1"/>
    <property type="molecule type" value="Genomic_DNA"/>
</dbReference>
<proteinExistence type="predicted"/>
<gene>
    <name evidence="1" type="ORF">RUM43_014712</name>
</gene>
<organism evidence="1 2">
    <name type="scientific">Polyplax serrata</name>
    <name type="common">Common mouse louse</name>
    <dbReference type="NCBI Taxonomy" id="468196"/>
    <lineage>
        <taxon>Eukaryota</taxon>
        <taxon>Metazoa</taxon>
        <taxon>Ecdysozoa</taxon>
        <taxon>Arthropoda</taxon>
        <taxon>Hexapoda</taxon>
        <taxon>Insecta</taxon>
        <taxon>Pterygota</taxon>
        <taxon>Neoptera</taxon>
        <taxon>Paraneoptera</taxon>
        <taxon>Psocodea</taxon>
        <taxon>Troctomorpha</taxon>
        <taxon>Phthiraptera</taxon>
        <taxon>Anoplura</taxon>
        <taxon>Polyplacidae</taxon>
        <taxon>Polyplax</taxon>
    </lineage>
</organism>
<dbReference type="AlphaFoldDB" id="A0AAN8RS00"/>
<evidence type="ECO:0000313" key="1">
    <source>
        <dbReference type="EMBL" id="KAK6617110.1"/>
    </source>
</evidence>
<accession>A0AAN8RS00</accession>
<sequence>MSACQILQGVLTCRVCLRPAGRESQPIPLLASKSKSNLGKSFLVVPRGIRLGREPPPDSHHE</sequence>
<reference evidence="1 2" key="1">
    <citation type="submission" date="2023-10" db="EMBL/GenBank/DDBJ databases">
        <title>Genomes of two closely related lineages of the louse Polyplax serrata with different host specificities.</title>
        <authorList>
            <person name="Martinu J."/>
            <person name="Tarabai H."/>
            <person name="Stefka J."/>
            <person name="Hypsa V."/>
        </authorList>
    </citation>
    <scope>NUCLEOTIDE SEQUENCE [LARGE SCALE GENOMIC DNA]</scope>
    <source>
        <strain evidence="1">HR10_N</strain>
    </source>
</reference>
<name>A0AAN8RS00_POLSC</name>
<protein>
    <submittedName>
        <fullName evidence="1">Uncharacterized protein</fullName>
    </submittedName>
</protein>
<dbReference type="Proteomes" id="UP001372834">
    <property type="component" value="Unassembled WGS sequence"/>
</dbReference>